<dbReference type="OrthoDB" id="194468at2759"/>
<proteinExistence type="predicted"/>
<accession>A0A1S8B5C4</accession>
<comment type="caution">
    <text evidence="1">The sequence shown here is derived from an EMBL/GenBank/DDBJ whole genome shotgun (WGS) entry which is preliminary data.</text>
</comment>
<gene>
    <name evidence="1" type="ORF">BK809_0006914</name>
</gene>
<name>A0A1S8B5C4_9PEZI</name>
<sequence>MVCAAAEDPVAAVVMHSSTADVEVVVVDGVVRKRWGRLVEGLVVGEDVRAVVGGAETVGWGDVARELAESRKALKGKCEGVDWEKAREVLMETWHIDASKVVDEV</sequence>
<evidence type="ECO:0000313" key="1">
    <source>
        <dbReference type="EMBL" id="OMP82604.1"/>
    </source>
</evidence>
<dbReference type="AlphaFoldDB" id="A0A1S8B5C4"/>
<reference evidence="1 2" key="1">
    <citation type="submission" date="2017-01" db="EMBL/GenBank/DDBJ databases">
        <title>Draft genome sequence of Diplodia seriata F98.1, a fungal species involved in grapevine trunk diseases.</title>
        <authorList>
            <person name="Robert-Siegwald G."/>
            <person name="Vallet J."/>
            <person name="Abou-Mansour E."/>
            <person name="Xu J."/>
            <person name="Rey P."/>
            <person name="Bertsch C."/>
            <person name="Rego C."/>
            <person name="Larignon P."/>
            <person name="Fontaine F."/>
            <person name="Lebrun M.-H."/>
        </authorList>
    </citation>
    <scope>NUCLEOTIDE SEQUENCE [LARGE SCALE GENOMIC DNA]</scope>
    <source>
        <strain evidence="1 2">F98.1</strain>
    </source>
</reference>
<evidence type="ECO:0000313" key="2">
    <source>
        <dbReference type="Proteomes" id="UP000190776"/>
    </source>
</evidence>
<dbReference type="STRING" id="420778.A0A1S8B5C4"/>
<organism evidence="1 2">
    <name type="scientific">Diplodia seriata</name>
    <dbReference type="NCBI Taxonomy" id="420778"/>
    <lineage>
        <taxon>Eukaryota</taxon>
        <taxon>Fungi</taxon>
        <taxon>Dikarya</taxon>
        <taxon>Ascomycota</taxon>
        <taxon>Pezizomycotina</taxon>
        <taxon>Dothideomycetes</taxon>
        <taxon>Dothideomycetes incertae sedis</taxon>
        <taxon>Botryosphaeriales</taxon>
        <taxon>Botryosphaeriaceae</taxon>
        <taxon>Diplodia</taxon>
    </lineage>
</organism>
<dbReference type="Proteomes" id="UP000190776">
    <property type="component" value="Unassembled WGS sequence"/>
</dbReference>
<protein>
    <submittedName>
        <fullName evidence="1">Uncharacterized protein</fullName>
    </submittedName>
</protein>
<dbReference type="EMBL" id="MSZU01000114">
    <property type="protein sequence ID" value="OMP82604.1"/>
    <property type="molecule type" value="Genomic_DNA"/>
</dbReference>